<reference evidence="1" key="1">
    <citation type="journal article" date="2014" name="Genome Biol. Evol.">
        <title>Pangenome evidence for extensive interdomain horizontal transfer affecting lineage core and shell genes in uncultured planktonic thaumarchaeota and euryarchaeota.</title>
        <authorList>
            <person name="Deschamps P."/>
            <person name="Zivanovic Y."/>
            <person name="Moreira D."/>
            <person name="Rodriguez-Valera F."/>
            <person name="Lopez-Garcia P."/>
        </authorList>
    </citation>
    <scope>NUCLEOTIDE SEQUENCE</scope>
</reference>
<proteinExistence type="predicted"/>
<sequence length="173" mass="19879">MIKKAFEDVEKGVKYVQEFLATNFDINENNNSNLIPSENAFLLLHSYLLDKDNQLSQKEKDGLKLWTFSALHHSRYSGSSESSLNEDLKGLQTTKPIDRWLEVIRQDVGSLDVKEIGSKMNNTSRFSLFFALALNDALDWRSGSKIQANDANEDHHIFPKNSRELWIFKGDKK</sequence>
<organism evidence="1">
    <name type="scientific">uncultured marine thaumarchaeote SAT1000_05_B05</name>
    <dbReference type="NCBI Taxonomy" id="1456357"/>
    <lineage>
        <taxon>Archaea</taxon>
        <taxon>Nitrososphaerota</taxon>
        <taxon>environmental samples</taxon>
    </lineage>
</organism>
<protein>
    <submittedName>
        <fullName evidence="1">Uncharacterized protein</fullName>
    </submittedName>
</protein>
<accession>A0A075I1F8</accession>
<evidence type="ECO:0000313" key="1">
    <source>
        <dbReference type="EMBL" id="AIF21620.1"/>
    </source>
</evidence>
<dbReference type="EMBL" id="KF901194">
    <property type="protein sequence ID" value="AIF21620.1"/>
    <property type="molecule type" value="Genomic_DNA"/>
</dbReference>
<dbReference type="PANTHER" id="PTHR37292:SF2">
    <property type="entry name" value="DUF262 DOMAIN-CONTAINING PROTEIN"/>
    <property type="match status" value="1"/>
</dbReference>
<dbReference type="PANTHER" id="PTHR37292">
    <property type="entry name" value="VNG6097C"/>
    <property type="match status" value="1"/>
</dbReference>
<dbReference type="AlphaFoldDB" id="A0A075I1F8"/>
<name>A0A075I1F8_9ARCH</name>